<evidence type="ECO:0000313" key="6">
    <source>
        <dbReference type="EMBL" id="XBH23080.1"/>
    </source>
</evidence>
<feature type="binding site" evidence="4">
    <location>
        <position position="259"/>
    </location>
    <ligand>
        <name>S-adenosyl-L-methionine</name>
        <dbReference type="ChEBI" id="CHEBI:59789"/>
    </ligand>
</feature>
<reference evidence="6" key="1">
    <citation type="submission" date="2024-02" db="EMBL/GenBank/DDBJ databases">
        <title>Tomenella chthoni gen. nov. sp. nov., a member of the family Jonesiaceae isolated from bat guano.</title>
        <authorList>
            <person name="Miller S.L."/>
            <person name="King J."/>
            <person name="Sankaranarayanan K."/>
            <person name="Lawson P.A."/>
        </authorList>
    </citation>
    <scope>NUCLEOTIDE SEQUENCE</scope>
    <source>
        <strain evidence="6">BS-20</strain>
    </source>
</reference>
<dbReference type="InterPro" id="IPR030391">
    <property type="entry name" value="MeTrfase_TrmA_CS"/>
</dbReference>
<organism evidence="6">
    <name type="scientific">Jonesiaceae bacterium BS-20</name>
    <dbReference type="NCBI Taxonomy" id="3120821"/>
    <lineage>
        <taxon>Bacteria</taxon>
        <taxon>Bacillati</taxon>
        <taxon>Actinomycetota</taxon>
        <taxon>Actinomycetes</taxon>
        <taxon>Micrococcales</taxon>
        <taxon>Jonesiaceae</taxon>
    </lineage>
</organism>
<feature type="binding site" evidence="4">
    <location>
        <position position="363"/>
    </location>
    <ligand>
        <name>S-adenosyl-L-methionine</name>
        <dbReference type="ChEBI" id="CHEBI:59789"/>
    </ligand>
</feature>
<dbReference type="AlphaFoldDB" id="A0AAU7DZE0"/>
<dbReference type="InterPro" id="IPR029063">
    <property type="entry name" value="SAM-dependent_MTases_sf"/>
</dbReference>
<gene>
    <name evidence="6" type="ORF">V5R04_07695</name>
</gene>
<dbReference type="PROSITE" id="PS51687">
    <property type="entry name" value="SAM_MT_RNA_M5U"/>
    <property type="match status" value="1"/>
</dbReference>
<feature type="active site" description="Nucleophile" evidence="4">
    <location>
        <position position="390"/>
    </location>
</feature>
<dbReference type="GO" id="GO:0070041">
    <property type="term" value="F:rRNA (uridine-C5-)-methyltransferase activity"/>
    <property type="evidence" value="ECO:0007669"/>
    <property type="project" value="TreeGrafter"/>
</dbReference>
<keyword evidence="2 4" id="KW-0808">Transferase</keyword>
<evidence type="ECO:0000256" key="4">
    <source>
        <dbReference type="PROSITE-ProRule" id="PRU01024"/>
    </source>
</evidence>
<comment type="similarity">
    <text evidence="4">Belongs to the class I-like SAM-binding methyltransferase superfamily. RNA M5U methyltransferase family.</text>
</comment>
<evidence type="ECO:0000256" key="2">
    <source>
        <dbReference type="ARBA" id="ARBA00022679"/>
    </source>
</evidence>
<dbReference type="InterPro" id="IPR012340">
    <property type="entry name" value="NA-bd_OB-fold"/>
</dbReference>
<dbReference type="SUPFAM" id="SSF53335">
    <property type="entry name" value="S-adenosyl-L-methionine-dependent methyltransferases"/>
    <property type="match status" value="1"/>
</dbReference>
<dbReference type="PROSITE" id="PS01231">
    <property type="entry name" value="TRMA_2"/>
    <property type="match status" value="1"/>
</dbReference>
<dbReference type="Pfam" id="PF05958">
    <property type="entry name" value="tRNA_U5-meth_tr"/>
    <property type="match status" value="1"/>
</dbReference>
<name>A0AAU7DZE0_9MICO</name>
<evidence type="ECO:0000256" key="1">
    <source>
        <dbReference type="ARBA" id="ARBA00022603"/>
    </source>
</evidence>
<dbReference type="SUPFAM" id="SSF50249">
    <property type="entry name" value="Nucleic acid-binding proteins"/>
    <property type="match status" value="1"/>
</dbReference>
<dbReference type="PROSITE" id="PS50926">
    <property type="entry name" value="TRAM"/>
    <property type="match status" value="1"/>
</dbReference>
<dbReference type="PANTHER" id="PTHR11061">
    <property type="entry name" value="RNA M5U METHYLTRANSFERASE"/>
    <property type="match status" value="1"/>
</dbReference>
<feature type="domain" description="TRAM" evidence="5">
    <location>
        <begin position="13"/>
        <end position="73"/>
    </location>
</feature>
<dbReference type="Pfam" id="PF01938">
    <property type="entry name" value="TRAM"/>
    <property type="match status" value="1"/>
</dbReference>
<feature type="binding site" evidence="4">
    <location>
        <position position="292"/>
    </location>
    <ligand>
        <name>S-adenosyl-L-methionine</name>
        <dbReference type="ChEBI" id="CHEBI:59789"/>
    </ligand>
</feature>
<dbReference type="EMBL" id="CP146203">
    <property type="protein sequence ID" value="XBH23080.1"/>
    <property type="molecule type" value="Genomic_DNA"/>
</dbReference>
<proteinExistence type="inferred from homology"/>
<keyword evidence="1 4" id="KW-0489">Methyltransferase</keyword>
<dbReference type="InterPro" id="IPR002792">
    <property type="entry name" value="TRAM_dom"/>
</dbReference>
<evidence type="ECO:0000256" key="3">
    <source>
        <dbReference type="ARBA" id="ARBA00022691"/>
    </source>
</evidence>
<feature type="binding site" evidence="4">
    <location>
        <position position="316"/>
    </location>
    <ligand>
        <name>S-adenosyl-L-methionine</name>
        <dbReference type="ChEBI" id="CHEBI:59789"/>
    </ligand>
</feature>
<keyword evidence="3 4" id="KW-0949">S-adenosyl-L-methionine</keyword>
<dbReference type="Gene3D" id="2.40.50.1070">
    <property type="match status" value="1"/>
</dbReference>
<dbReference type="Gene3D" id="3.40.50.150">
    <property type="entry name" value="Vaccinia Virus protein VP39"/>
    <property type="match status" value="1"/>
</dbReference>
<dbReference type="GO" id="GO:0070475">
    <property type="term" value="P:rRNA base methylation"/>
    <property type="evidence" value="ECO:0007669"/>
    <property type="project" value="TreeGrafter"/>
</dbReference>
<evidence type="ECO:0000259" key="5">
    <source>
        <dbReference type="PROSITE" id="PS50926"/>
    </source>
</evidence>
<dbReference type="PANTHER" id="PTHR11061:SF30">
    <property type="entry name" value="TRNA (URACIL(54)-C(5))-METHYLTRANSFERASE"/>
    <property type="match status" value="1"/>
</dbReference>
<protein>
    <submittedName>
        <fullName evidence="6">TRAM domain-containing protein</fullName>
    </submittedName>
</protein>
<dbReference type="Gene3D" id="2.40.50.140">
    <property type="entry name" value="Nucleic acid-binding proteins"/>
    <property type="match status" value="1"/>
</dbReference>
<accession>A0AAU7DZE0</accession>
<sequence length="432" mass="46645">MSTSAPENQSPLTATPGDLLEVTVGPVAHGGHCVARLDGRVIFVRHALPGEKVVVKITDASRKARFWRGDAVEILERSPERVPSAWKKAGPGGVGGAELSHVSLAGQRDWKAQVIKEQLAHLAKLDLDIVVEAAPGDEENGGLGWRTRFDVIADDQGRMGMRGFRSHEIFPLHEMPLASPAAQELAEHEKVFTGRWTPGVSIEVVAPANGTPGLVLQDGEPQRKGFVDPRPNARRNVTETVTVDGKEYEYRVAAAGFWQVHREAPTLLAQTVLDFAKSGDFDLTDATVVDLFSGAGLFSVPLADAVGVVGRVISIEGDERACKDARRNLHNYEQAEVHQGQVDKILADNDHGAMAGADIVVLDPPRAGAGEKTVNQIVDLDPAKVIYVACDPAALARDIGYFQGHGYKVEEIKAFDLFPMTHHVECVALLTR</sequence>
<dbReference type="InterPro" id="IPR010280">
    <property type="entry name" value="U5_MeTrfase_fam"/>
</dbReference>
<dbReference type="CDD" id="cd02440">
    <property type="entry name" value="AdoMet_MTases"/>
    <property type="match status" value="1"/>
</dbReference>